<proteinExistence type="predicted"/>
<organism evidence="3 4">
    <name type="scientific">Blastopirellula marina</name>
    <dbReference type="NCBI Taxonomy" id="124"/>
    <lineage>
        <taxon>Bacteria</taxon>
        <taxon>Pseudomonadati</taxon>
        <taxon>Planctomycetota</taxon>
        <taxon>Planctomycetia</taxon>
        <taxon>Pirellulales</taxon>
        <taxon>Pirellulaceae</taxon>
        <taxon>Blastopirellula</taxon>
    </lineage>
</organism>
<gene>
    <name evidence="3" type="ORF">C5Y83_02175</name>
</gene>
<sequence>MILTVTVPHQLWAADHFLTIGGGPTPESNQVSLENNVLYFLRTLSQLGRDGEEHLILFADGTAPEADLQFQNPDRGPEELHRLLAEIVGPSSGIRFDYRTSEVPGVVGAADPGTIDQTLKDLSQRLKSDDRLVLYFTGHGGRERPSRSPRGRRPTAAIADDDEKSEGETLEAKEDDGSDKDMEEDEASDEKLEKKDDKSDSESKSNDRRSNRPSFTGNHIHLWDHKTMTVKSWTEKLDELPRDMPVVAVMVQCYSGGFGNLIFRGGDPKNGMSDHPRCGFFSTVPDRVAAGCTPNINQAEYREYSSYFWEALSGTTRTGEVTLAPDFDNDGRTSLLEAHAYTALNADTIDIPTRTSDFFLREYSTTDGKKDLVTIHSPIDVLLATADPCERAVIEGLSQRYDLTGSDRGKDIEEAIKAKQKEKREVDGEVRKHQQTMGRKRNEIKSTLKERWPEITNPWHPRVTFLLTQEPDQLRSLILEHDAYDELAKAREELDSVETKQEEYQLDIVKLERLKFWLERRALLLNLPTVADESTQQQLEQLVQLESQPL</sequence>
<feature type="coiled-coil region" evidence="1">
    <location>
        <begin position="480"/>
        <end position="514"/>
    </location>
</feature>
<evidence type="ECO:0000256" key="1">
    <source>
        <dbReference type="SAM" id="Coils"/>
    </source>
</evidence>
<comment type="caution">
    <text evidence="3">The sequence shown here is derived from an EMBL/GenBank/DDBJ whole genome shotgun (WGS) entry which is preliminary data.</text>
</comment>
<evidence type="ECO:0000313" key="3">
    <source>
        <dbReference type="EMBL" id="PQO39926.1"/>
    </source>
</evidence>
<feature type="compositionally biased region" description="Acidic residues" evidence="2">
    <location>
        <begin position="173"/>
        <end position="188"/>
    </location>
</feature>
<evidence type="ECO:0000256" key="2">
    <source>
        <dbReference type="SAM" id="MobiDB-lite"/>
    </source>
</evidence>
<evidence type="ECO:0000313" key="4">
    <source>
        <dbReference type="Proteomes" id="UP000238322"/>
    </source>
</evidence>
<dbReference type="OrthoDB" id="7064038at2"/>
<dbReference type="AlphaFoldDB" id="A0A2S8G653"/>
<dbReference type="Gene3D" id="3.40.50.1460">
    <property type="match status" value="1"/>
</dbReference>
<dbReference type="EMBL" id="PUHY01000004">
    <property type="protein sequence ID" value="PQO39926.1"/>
    <property type="molecule type" value="Genomic_DNA"/>
</dbReference>
<keyword evidence="1" id="KW-0175">Coiled coil</keyword>
<feature type="region of interest" description="Disordered" evidence="2">
    <location>
        <begin position="137"/>
        <end position="219"/>
    </location>
</feature>
<dbReference type="Proteomes" id="UP000238322">
    <property type="component" value="Unassembled WGS sequence"/>
</dbReference>
<name>A0A2S8G653_9BACT</name>
<reference evidence="3 4" key="1">
    <citation type="submission" date="2018-02" db="EMBL/GenBank/DDBJ databases">
        <title>Comparative genomes isolates from brazilian mangrove.</title>
        <authorList>
            <person name="Araujo J.E."/>
            <person name="Taketani R.G."/>
            <person name="Silva M.C.P."/>
            <person name="Loureco M.V."/>
            <person name="Andreote F.D."/>
        </authorList>
    </citation>
    <scope>NUCLEOTIDE SEQUENCE [LARGE SCALE GENOMIC DNA]</scope>
    <source>
        <strain evidence="3 4">Hex-1 MGV</strain>
    </source>
</reference>
<protein>
    <submittedName>
        <fullName evidence="3">Uncharacterized protein</fullName>
    </submittedName>
</protein>
<accession>A0A2S8G653</accession>
<feature type="compositionally biased region" description="Basic and acidic residues" evidence="2">
    <location>
        <begin position="189"/>
        <end position="210"/>
    </location>
</feature>